<keyword evidence="1" id="KW-1133">Transmembrane helix</keyword>
<proteinExistence type="predicted"/>
<dbReference type="WBParaSite" id="BTMF_0000430201-mRNA-1">
    <property type="protein sequence ID" value="BTMF_0000430201-mRNA-1"/>
    <property type="gene ID" value="BTMF_0000430201"/>
</dbReference>
<feature type="transmembrane region" description="Helical" evidence="1">
    <location>
        <begin position="6"/>
        <end position="29"/>
    </location>
</feature>
<reference evidence="4" key="1">
    <citation type="submission" date="2017-02" db="UniProtKB">
        <authorList>
            <consortium name="WormBaseParasite"/>
        </authorList>
    </citation>
    <scope>IDENTIFICATION</scope>
</reference>
<evidence type="ECO:0000256" key="1">
    <source>
        <dbReference type="SAM" id="Phobius"/>
    </source>
</evidence>
<reference evidence="2 3" key="2">
    <citation type="submission" date="2018-11" db="EMBL/GenBank/DDBJ databases">
        <authorList>
            <consortium name="Pathogen Informatics"/>
        </authorList>
    </citation>
    <scope>NUCLEOTIDE SEQUENCE [LARGE SCALE GENOMIC DNA]</scope>
</reference>
<sequence>MWYEQIYSSVITVACVVITMHIMLPVNLIETGHVHRRNMHGYMYVF</sequence>
<gene>
    <name evidence="2" type="ORF">BTMF_LOCUS3600</name>
</gene>
<keyword evidence="3" id="KW-1185">Reference proteome</keyword>
<organism evidence="4">
    <name type="scientific">Brugia timori</name>
    <dbReference type="NCBI Taxonomy" id="42155"/>
    <lineage>
        <taxon>Eukaryota</taxon>
        <taxon>Metazoa</taxon>
        <taxon>Ecdysozoa</taxon>
        <taxon>Nematoda</taxon>
        <taxon>Chromadorea</taxon>
        <taxon>Rhabditida</taxon>
        <taxon>Spirurina</taxon>
        <taxon>Spiruromorpha</taxon>
        <taxon>Filarioidea</taxon>
        <taxon>Onchocercidae</taxon>
        <taxon>Brugia</taxon>
    </lineage>
</organism>
<keyword evidence="1" id="KW-0812">Transmembrane</keyword>
<evidence type="ECO:0000313" key="3">
    <source>
        <dbReference type="Proteomes" id="UP000280834"/>
    </source>
</evidence>
<dbReference type="AlphaFoldDB" id="A0A0R3QD68"/>
<dbReference type="EMBL" id="UZAG01003291">
    <property type="protein sequence ID" value="VDO15121.1"/>
    <property type="molecule type" value="Genomic_DNA"/>
</dbReference>
<evidence type="ECO:0000313" key="4">
    <source>
        <dbReference type="WBParaSite" id="BTMF_0000430201-mRNA-1"/>
    </source>
</evidence>
<dbReference type="Proteomes" id="UP000280834">
    <property type="component" value="Unassembled WGS sequence"/>
</dbReference>
<keyword evidence="1" id="KW-0472">Membrane</keyword>
<evidence type="ECO:0000313" key="2">
    <source>
        <dbReference type="EMBL" id="VDO15121.1"/>
    </source>
</evidence>
<protein>
    <submittedName>
        <fullName evidence="4">CYTB_NTER domain-containing protein</fullName>
    </submittedName>
</protein>
<name>A0A0R3QD68_9BILA</name>
<accession>A0A0R3QD68</accession>